<protein>
    <submittedName>
        <fullName evidence="4">Putative serine/threonine-protein kinase PBL10</fullName>
    </submittedName>
</protein>
<gene>
    <name evidence="4" type="ORF">D0Y65_043429</name>
</gene>
<dbReference type="AlphaFoldDB" id="A0A445GHE5"/>
<dbReference type="Proteomes" id="UP000289340">
    <property type="component" value="Chromosome 16"/>
</dbReference>
<organism evidence="4 5">
    <name type="scientific">Glycine soja</name>
    <name type="common">Wild soybean</name>
    <dbReference type="NCBI Taxonomy" id="3848"/>
    <lineage>
        <taxon>Eukaryota</taxon>
        <taxon>Viridiplantae</taxon>
        <taxon>Streptophyta</taxon>
        <taxon>Embryophyta</taxon>
        <taxon>Tracheophyta</taxon>
        <taxon>Spermatophyta</taxon>
        <taxon>Magnoliopsida</taxon>
        <taxon>eudicotyledons</taxon>
        <taxon>Gunneridae</taxon>
        <taxon>Pentapetalae</taxon>
        <taxon>rosids</taxon>
        <taxon>fabids</taxon>
        <taxon>Fabales</taxon>
        <taxon>Fabaceae</taxon>
        <taxon>Papilionoideae</taxon>
        <taxon>50 kb inversion clade</taxon>
        <taxon>NPAAA clade</taxon>
        <taxon>indigoferoid/millettioid clade</taxon>
        <taxon>Phaseoleae</taxon>
        <taxon>Glycine</taxon>
        <taxon>Glycine subgen. Soja</taxon>
    </lineage>
</organism>
<dbReference type="EMBL" id="QZWG01000016">
    <property type="protein sequence ID" value="RZB60669.1"/>
    <property type="molecule type" value="Genomic_DNA"/>
</dbReference>
<dbReference type="Pfam" id="PF07714">
    <property type="entry name" value="PK_Tyr_Ser-Thr"/>
    <property type="match status" value="1"/>
</dbReference>
<dbReference type="GO" id="GO:0005886">
    <property type="term" value="C:plasma membrane"/>
    <property type="evidence" value="ECO:0007669"/>
    <property type="project" value="UniProtKB-SubCell"/>
</dbReference>
<accession>A0A445GHE5</accession>
<name>A0A445GHE5_GLYSO</name>
<dbReference type="PROSITE" id="PS50011">
    <property type="entry name" value="PROTEIN_KINASE_DOM"/>
    <property type="match status" value="1"/>
</dbReference>
<dbReference type="PANTHER" id="PTHR45621">
    <property type="entry name" value="OS01G0588500 PROTEIN-RELATED"/>
    <property type="match status" value="1"/>
</dbReference>
<proteinExistence type="predicted"/>
<evidence type="ECO:0000259" key="3">
    <source>
        <dbReference type="PROSITE" id="PS50011"/>
    </source>
</evidence>
<dbReference type="GO" id="GO:0004672">
    <property type="term" value="F:protein kinase activity"/>
    <property type="evidence" value="ECO:0007669"/>
    <property type="project" value="InterPro"/>
</dbReference>
<dbReference type="InterPro" id="IPR000719">
    <property type="entry name" value="Prot_kinase_dom"/>
</dbReference>
<dbReference type="SUPFAM" id="SSF56112">
    <property type="entry name" value="Protein kinase-like (PK-like)"/>
    <property type="match status" value="1"/>
</dbReference>
<keyword evidence="2" id="KW-1003">Cell membrane</keyword>
<evidence type="ECO:0000256" key="2">
    <source>
        <dbReference type="ARBA" id="ARBA00022475"/>
    </source>
</evidence>
<dbReference type="GO" id="GO:0005524">
    <property type="term" value="F:ATP binding"/>
    <property type="evidence" value="ECO:0007669"/>
    <property type="project" value="InterPro"/>
</dbReference>
<feature type="domain" description="Protein kinase" evidence="3">
    <location>
        <begin position="25"/>
        <end position="148"/>
    </location>
</feature>
<keyword evidence="4" id="KW-0418">Kinase</keyword>
<comment type="subcellular location">
    <subcellularLocation>
        <location evidence="1">Cell membrane</location>
    </subcellularLocation>
</comment>
<evidence type="ECO:0000256" key="1">
    <source>
        <dbReference type="ARBA" id="ARBA00004236"/>
    </source>
</evidence>
<dbReference type="InterPro" id="IPR001245">
    <property type="entry name" value="Ser-Thr/Tyr_kinase_cat_dom"/>
</dbReference>
<reference evidence="4 5" key="1">
    <citation type="submission" date="2018-09" db="EMBL/GenBank/DDBJ databases">
        <title>A high-quality reference genome of wild soybean provides a powerful tool to mine soybean genomes.</title>
        <authorList>
            <person name="Xie M."/>
            <person name="Chung C.Y.L."/>
            <person name="Li M.-W."/>
            <person name="Wong F.-L."/>
            <person name="Chan T.-F."/>
            <person name="Lam H.-M."/>
        </authorList>
    </citation>
    <scope>NUCLEOTIDE SEQUENCE [LARGE SCALE GENOMIC DNA]</scope>
    <source>
        <strain evidence="5">cv. W05</strain>
        <tissue evidence="4">Hypocotyl of etiolated seedlings</tissue>
    </source>
</reference>
<keyword evidence="5" id="KW-1185">Reference proteome</keyword>
<keyword evidence="2" id="KW-0472">Membrane</keyword>
<sequence length="148" mass="16882">MGVCFSSGSGPHYSGKSSTFPHPFYIHQFKFSHDGFGSVSGLTQWSVKVVLSEFRRDGWMRTPSLLPKQSELNFLGRLSHPNLVKLLGYCWEDDDFFVVHEFTPMGSLENHLFDRNPNFEPLPWDTRLNIAIGASRGLAFLQRFQGLK</sequence>
<dbReference type="InterPro" id="IPR011009">
    <property type="entry name" value="Kinase-like_dom_sf"/>
</dbReference>
<comment type="caution">
    <text evidence="4">The sequence shown here is derived from an EMBL/GenBank/DDBJ whole genome shotgun (WGS) entry which is preliminary data.</text>
</comment>
<keyword evidence="4" id="KW-0808">Transferase</keyword>
<dbReference type="InterPro" id="IPR050823">
    <property type="entry name" value="Plant_Ser_Thr_Prot_Kinase"/>
</dbReference>
<evidence type="ECO:0000313" key="5">
    <source>
        <dbReference type="Proteomes" id="UP000289340"/>
    </source>
</evidence>
<dbReference type="Gene3D" id="1.10.510.10">
    <property type="entry name" value="Transferase(Phosphotransferase) domain 1"/>
    <property type="match status" value="1"/>
</dbReference>
<evidence type="ECO:0000313" key="4">
    <source>
        <dbReference type="EMBL" id="RZB60669.1"/>
    </source>
</evidence>